<organism evidence="6 7">
    <name type="scientific">Sphingomonas canadensis</name>
    <dbReference type="NCBI Taxonomy" id="1219257"/>
    <lineage>
        <taxon>Bacteria</taxon>
        <taxon>Pseudomonadati</taxon>
        <taxon>Pseudomonadota</taxon>
        <taxon>Alphaproteobacteria</taxon>
        <taxon>Sphingomonadales</taxon>
        <taxon>Sphingomonadaceae</taxon>
        <taxon>Sphingomonas</taxon>
    </lineage>
</organism>
<evidence type="ECO:0000259" key="5">
    <source>
        <dbReference type="PROSITE" id="PS50850"/>
    </source>
</evidence>
<feature type="transmembrane region" description="Helical" evidence="4">
    <location>
        <begin position="21"/>
        <end position="42"/>
    </location>
</feature>
<keyword evidence="1 4" id="KW-0812">Transmembrane</keyword>
<feature type="transmembrane region" description="Helical" evidence="4">
    <location>
        <begin position="62"/>
        <end position="83"/>
    </location>
</feature>
<feature type="transmembrane region" description="Helical" evidence="4">
    <location>
        <begin position="178"/>
        <end position="198"/>
    </location>
</feature>
<feature type="domain" description="Major facilitator superfamily (MFS) profile" evidence="5">
    <location>
        <begin position="23"/>
        <end position="419"/>
    </location>
</feature>
<dbReference type="PANTHER" id="PTHR11360:SF290">
    <property type="entry name" value="MONOCARBOXYLATE MFS PERMEASE"/>
    <property type="match status" value="1"/>
</dbReference>
<evidence type="ECO:0000256" key="4">
    <source>
        <dbReference type="SAM" id="Phobius"/>
    </source>
</evidence>
<sequence length="432" mass="46629">MQNLLTIDRARQIAAALRYPGWRAVAVAICIFFFAFGAPMTMPLVYPEVMKEFGWSLTQATLIYTYKSLTGAVMAIFIIGPLVDRIGLKPVMVGAMLAEAIGLSSFLFVSSLWSYYLSGFLIGIGQAAVIITVRLYISRWFVRNVGLANGIAIIGTSFGGIAFPLIASQLIPLYGWRMAFAGLSLGVFCVSIPLALFARTNPSEADVLPDAAKVANNADPDSLRAAELDISYRELFTQRTFWLIAIATFLSAGVDQAVFQHSIFYLTKEAGLTRTVAASALSVTFLIGIFAKFGAGAVYDRFSVKGVSGWNILLVVALLMLLPVQGYATALTFAIVMGVAHAGLVVDGPVVSKHVYGPRYMNRVLPIFAGFNTMGSATGPVLLAMFYDHQGSYVMGISIFAVLVVIAAAMLWQVRPFYRERLRALGGDQGAS</sequence>
<name>A0ABW3H8Y3_9SPHN</name>
<evidence type="ECO:0000313" key="7">
    <source>
        <dbReference type="Proteomes" id="UP001596977"/>
    </source>
</evidence>
<evidence type="ECO:0000256" key="2">
    <source>
        <dbReference type="ARBA" id="ARBA00022989"/>
    </source>
</evidence>
<accession>A0ABW3H8Y3</accession>
<feature type="transmembrane region" description="Helical" evidence="4">
    <location>
        <begin position="241"/>
        <end position="264"/>
    </location>
</feature>
<dbReference type="Proteomes" id="UP001596977">
    <property type="component" value="Unassembled WGS sequence"/>
</dbReference>
<dbReference type="SUPFAM" id="SSF103473">
    <property type="entry name" value="MFS general substrate transporter"/>
    <property type="match status" value="1"/>
</dbReference>
<dbReference type="Pfam" id="PF07690">
    <property type="entry name" value="MFS_1"/>
    <property type="match status" value="1"/>
</dbReference>
<feature type="transmembrane region" description="Helical" evidence="4">
    <location>
        <begin position="115"/>
        <end position="137"/>
    </location>
</feature>
<dbReference type="InterPro" id="IPR011701">
    <property type="entry name" value="MFS"/>
</dbReference>
<keyword evidence="7" id="KW-1185">Reference proteome</keyword>
<dbReference type="EMBL" id="JBHTJG010000009">
    <property type="protein sequence ID" value="MFD0947923.1"/>
    <property type="molecule type" value="Genomic_DNA"/>
</dbReference>
<evidence type="ECO:0000256" key="1">
    <source>
        <dbReference type="ARBA" id="ARBA00022692"/>
    </source>
</evidence>
<feature type="transmembrane region" description="Helical" evidence="4">
    <location>
        <begin position="307"/>
        <end position="324"/>
    </location>
</feature>
<feature type="transmembrane region" description="Helical" evidence="4">
    <location>
        <begin position="90"/>
        <end position="109"/>
    </location>
</feature>
<dbReference type="PROSITE" id="PS50850">
    <property type="entry name" value="MFS"/>
    <property type="match status" value="1"/>
</dbReference>
<comment type="caution">
    <text evidence="6">The sequence shown here is derived from an EMBL/GenBank/DDBJ whole genome shotgun (WGS) entry which is preliminary data.</text>
</comment>
<feature type="transmembrane region" description="Helical" evidence="4">
    <location>
        <begin position="364"/>
        <end position="387"/>
    </location>
</feature>
<reference evidence="7" key="1">
    <citation type="journal article" date="2019" name="Int. J. Syst. Evol. Microbiol.">
        <title>The Global Catalogue of Microorganisms (GCM) 10K type strain sequencing project: providing services to taxonomists for standard genome sequencing and annotation.</title>
        <authorList>
            <consortium name="The Broad Institute Genomics Platform"/>
            <consortium name="The Broad Institute Genome Sequencing Center for Infectious Disease"/>
            <person name="Wu L."/>
            <person name="Ma J."/>
        </authorList>
    </citation>
    <scope>NUCLEOTIDE SEQUENCE [LARGE SCALE GENOMIC DNA]</scope>
    <source>
        <strain evidence="7">CCUG 62982</strain>
    </source>
</reference>
<dbReference type="RefSeq" id="WP_264945693.1">
    <property type="nucleotide sequence ID" value="NZ_JAPDRA010000009.1"/>
</dbReference>
<feature type="transmembrane region" description="Helical" evidence="4">
    <location>
        <begin position="276"/>
        <end position="295"/>
    </location>
</feature>
<dbReference type="InterPro" id="IPR036259">
    <property type="entry name" value="MFS_trans_sf"/>
</dbReference>
<dbReference type="Gene3D" id="1.20.1250.20">
    <property type="entry name" value="MFS general substrate transporter like domains"/>
    <property type="match status" value="2"/>
</dbReference>
<evidence type="ECO:0000313" key="6">
    <source>
        <dbReference type="EMBL" id="MFD0947923.1"/>
    </source>
</evidence>
<feature type="transmembrane region" description="Helical" evidence="4">
    <location>
        <begin position="330"/>
        <end position="352"/>
    </location>
</feature>
<evidence type="ECO:0000256" key="3">
    <source>
        <dbReference type="ARBA" id="ARBA00023136"/>
    </source>
</evidence>
<proteinExistence type="predicted"/>
<gene>
    <name evidence="6" type="ORF">ACFQ1E_16390</name>
</gene>
<dbReference type="PANTHER" id="PTHR11360">
    <property type="entry name" value="MONOCARBOXYLATE TRANSPORTER"/>
    <property type="match status" value="1"/>
</dbReference>
<feature type="transmembrane region" description="Helical" evidence="4">
    <location>
        <begin position="144"/>
        <end position="166"/>
    </location>
</feature>
<protein>
    <submittedName>
        <fullName evidence="6">Nitrate/nitrite transporter</fullName>
    </submittedName>
</protein>
<dbReference type="InterPro" id="IPR020846">
    <property type="entry name" value="MFS_dom"/>
</dbReference>
<dbReference type="InterPro" id="IPR050327">
    <property type="entry name" value="Proton-linked_MCT"/>
</dbReference>
<feature type="transmembrane region" description="Helical" evidence="4">
    <location>
        <begin position="393"/>
        <end position="414"/>
    </location>
</feature>
<keyword evidence="3 4" id="KW-0472">Membrane</keyword>
<keyword evidence="2 4" id="KW-1133">Transmembrane helix</keyword>